<feature type="compositionally biased region" description="Pro residues" evidence="5">
    <location>
        <begin position="462"/>
        <end position="498"/>
    </location>
</feature>
<gene>
    <name evidence="7" type="ORF">PsYK624_026990</name>
</gene>
<evidence type="ECO:0000256" key="5">
    <source>
        <dbReference type="SAM" id="MobiDB-lite"/>
    </source>
</evidence>
<feature type="compositionally biased region" description="Polar residues" evidence="5">
    <location>
        <begin position="313"/>
        <end position="335"/>
    </location>
</feature>
<reference evidence="7 8" key="1">
    <citation type="submission" date="2021-08" db="EMBL/GenBank/DDBJ databases">
        <title>Draft Genome Sequence of Phanerochaete sordida strain YK-624.</title>
        <authorList>
            <person name="Mori T."/>
            <person name="Dohra H."/>
            <person name="Suzuki T."/>
            <person name="Kawagishi H."/>
            <person name="Hirai H."/>
        </authorList>
    </citation>
    <scope>NUCLEOTIDE SEQUENCE [LARGE SCALE GENOMIC DNA]</scope>
    <source>
        <strain evidence="7 8">YK-624</strain>
    </source>
</reference>
<keyword evidence="2" id="KW-0863">Zinc-finger</keyword>
<sequence>MDYSRFSGEIPSDSFVFNAKLALQLADDNAPTLANLQVDDTGNRVLLRHKSKSTPSLLHPSSKTGWSRIQDVDVGDDVKSLQDDSSRPRRRQPPDASGSAVRLFLRRSIHGCLKKPRDCVGCKALIDGEAVRLMCGHYFEKPCLISTVKACLLNEKLFPPKCCDQPIPRTAFEPLMDVALARLYAEKSVEYNTSERVYCARAGCARFLGPQAKGVHHVYTCPAPACGTRTCSRCKIEVKKAVLHACRPDLPRKSSVSSQKPPAVQAPARTEHKRKPPPPPLAPKPAQVKKTSSFQSIESIAKTPILAVARKISQSLRSSPPASVKATPSLQSLDKSTIVHKVGHSPKPTQALAASPPKQKSKPPPPPPKPVMQLPQVAPALPEKPRSKPPPPPPPPKPVHVQPASTPIPIPQRRHDRVGDAWPSTTQSYSPPRASPPPSHSHSRPSQSPPRLSQSAPRPSQSSPPRPSTSRPGPPALPAPPPRVSTPSMAPPPVPSKPKPQRRATAPAELPQIPGRTQVREQALAYQAHAHAHAQAYAQAQGHAHAYPQAPAPPPERRTRRHETLPPAHNVSSQQSYYYPQTAPPPRKHSYEAPRRHAHEAREAREAQCAPLTPVGAHRLTALDAHVDRLLRAVECYPCRHEWRVDLRREVCDGCARRCVVIYGCTKCVAKMCKTCLAGHA</sequence>
<keyword evidence="8" id="KW-1185">Reference proteome</keyword>
<dbReference type="AlphaFoldDB" id="A0A9P3L9K3"/>
<evidence type="ECO:0000256" key="4">
    <source>
        <dbReference type="ARBA" id="ARBA00022833"/>
    </source>
</evidence>
<proteinExistence type="predicted"/>
<feature type="compositionally biased region" description="Basic and acidic residues" evidence="5">
    <location>
        <begin position="589"/>
        <end position="606"/>
    </location>
</feature>
<evidence type="ECO:0000256" key="1">
    <source>
        <dbReference type="ARBA" id="ARBA00022723"/>
    </source>
</evidence>
<dbReference type="InterPro" id="IPR002867">
    <property type="entry name" value="IBR_dom"/>
</dbReference>
<feature type="region of interest" description="Disordered" evidence="5">
    <location>
        <begin position="250"/>
        <end position="295"/>
    </location>
</feature>
<keyword evidence="3" id="KW-0833">Ubl conjugation pathway</keyword>
<feature type="region of interest" description="Disordered" evidence="5">
    <location>
        <begin position="78"/>
        <end position="98"/>
    </location>
</feature>
<comment type="caution">
    <text evidence="7">The sequence shown here is derived from an EMBL/GenBank/DDBJ whole genome shotgun (WGS) entry which is preliminary data.</text>
</comment>
<protein>
    <recommendedName>
        <fullName evidence="6">IBR domain-containing protein</fullName>
    </recommendedName>
</protein>
<evidence type="ECO:0000313" key="8">
    <source>
        <dbReference type="Proteomes" id="UP000703269"/>
    </source>
</evidence>
<feature type="compositionally biased region" description="Pro residues" evidence="5">
    <location>
        <begin position="388"/>
        <end position="398"/>
    </location>
</feature>
<feature type="compositionally biased region" description="Low complexity" evidence="5">
    <location>
        <begin position="444"/>
        <end position="461"/>
    </location>
</feature>
<organism evidence="7 8">
    <name type="scientific">Phanerochaete sordida</name>
    <dbReference type="NCBI Taxonomy" id="48140"/>
    <lineage>
        <taxon>Eukaryota</taxon>
        <taxon>Fungi</taxon>
        <taxon>Dikarya</taxon>
        <taxon>Basidiomycota</taxon>
        <taxon>Agaricomycotina</taxon>
        <taxon>Agaricomycetes</taxon>
        <taxon>Polyporales</taxon>
        <taxon>Phanerochaetaceae</taxon>
        <taxon>Phanerochaete</taxon>
    </lineage>
</organism>
<evidence type="ECO:0000256" key="2">
    <source>
        <dbReference type="ARBA" id="ARBA00022771"/>
    </source>
</evidence>
<keyword evidence="4" id="KW-0862">Zinc</keyword>
<feature type="region of interest" description="Disordered" evidence="5">
    <location>
        <begin position="313"/>
        <end position="518"/>
    </location>
</feature>
<feature type="compositionally biased region" description="Basic and acidic residues" evidence="5">
    <location>
        <begin position="78"/>
        <end position="87"/>
    </location>
</feature>
<dbReference type="Proteomes" id="UP000703269">
    <property type="component" value="Unassembled WGS sequence"/>
</dbReference>
<name>A0A9P3L9K3_9APHY</name>
<feature type="region of interest" description="Disordered" evidence="5">
    <location>
        <begin position="530"/>
        <end position="606"/>
    </location>
</feature>
<keyword evidence="1" id="KW-0479">Metal-binding</keyword>
<evidence type="ECO:0000313" key="7">
    <source>
        <dbReference type="EMBL" id="GJE86619.1"/>
    </source>
</evidence>
<feature type="domain" description="IBR" evidence="6">
    <location>
        <begin position="182"/>
        <end position="238"/>
    </location>
</feature>
<accession>A0A9P3L9K3</accession>
<dbReference type="EMBL" id="BPQB01000004">
    <property type="protein sequence ID" value="GJE86619.1"/>
    <property type="molecule type" value="Genomic_DNA"/>
</dbReference>
<dbReference type="Pfam" id="PF01485">
    <property type="entry name" value="IBR"/>
    <property type="match status" value="1"/>
</dbReference>
<feature type="compositionally biased region" description="Polar residues" evidence="5">
    <location>
        <begin position="570"/>
        <end position="579"/>
    </location>
</feature>
<dbReference type="GO" id="GO:0008270">
    <property type="term" value="F:zinc ion binding"/>
    <property type="evidence" value="ECO:0007669"/>
    <property type="project" value="UniProtKB-KW"/>
</dbReference>
<dbReference type="OrthoDB" id="9977870at2759"/>
<feature type="compositionally biased region" description="Low complexity" evidence="5">
    <location>
        <begin position="530"/>
        <end position="549"/>
    </location>
</feature>
<evidence type="ECO:0000259" key="6">
    <source>
        <dbReference type="Pfam" id="PF01485"/>
    </source>
</evidence>
<evidence type="ECO:0000256" key="3">
    <source>
        <dbReference type="ARBA" id="ARBA00022786"/>
    </source>
</evidence>